<name>A0A8B2NZQ7_9HYPH</name>
<feature type="domain" description="Glucan biosynthesis periplasmic MdoG C-terminal" evidence="6">
    <location>
        <begin position="39"/>
        <end position="512"/>
    </location>
</feature>
<keyword evidence="4" id="KW-0732">Signal</keyword>
<dbReference type="UniPathway" id="UPA00637"/>
<dbReference type="InterPro" id="IPR007444">
    <property type="entry name" value="Glucan_biosyn_MdoG_C"/>
</dbReference>
<keyword evidence="5" id="KW-0574">Periplasm</keyword>
<dbReference type="PIRSF" id="PIRSF006281">
    <property type="entry name" value="MdoG"/>
    <property type="match status" value="1"/>
</dbReference>
<dbReference type="AlphaFoldDB" id="A0A8B2NZQ7"/>
<sequence>MPTRRTVVAGSISLLGMFPLRVSAQDGSHDLKLGEPQTFRFETLIQRAREAAQRPYEPPHIIAGDVLERIDYDAHWKIRYRDDATFSPPGTNAEVQLFHQGRYFKEPVHLFVVDGVEAREILYSKTYFDMPDDSPAQELPSNIGFAGFRVMRPGLKPDWVSFLGASYFRTDGPFGQYGLSARGLAIDTGLSRPEEFPRFSHFYLAAPQEEGDDLTVYALLDSRSITGAYRFGLRRDAPDGGHTTSVSAHLFFRRAVERLGIAPLTSMYWYSERDERFGTDWRPEIHDSDGLALATGSGERLWRPLNNPLIPRTSSFADNNPRGFGLVQRDREFLHYQDDGVFYDRRPTVWVEPIGDWGEGAVQLVELPADDETKDNIVAYWAPANHGGEGAEMTFDYRLHWVDQDPEAVVARVISTRQGLAGAPGQPVIPNADKMVIDFEGGEFDGLGRGDVEAVVSIARGKIVSEAEAWPVVGTPYWRLSFGFELEGNEPAEVRAFMRKDGKALSETWIGQILPSRMITKATK</sequence>
<evidence type="ECO:0000313" key="8">
    <source>
        <dbReference type="Proteomes" id="UP000249590"/>
    </source>
</evidence>
<evidence type="ECO:0000313" key="7">
    <source>
        <dbReference type="EMBL" id="RAI03184.1"/>
    </source>
</evidence>
<dbReference type="InterPro" id="IPR014756">
    <property type="entry name" value="Ig_E-set"/>
</dbReference>
<protein>
    <submittedName>
        <fullName evidence="7">Glucan biosynthesis protein D</fullName>
    </submittedName>
</protein>
<accession>A0A8B2NZQ7</accession>
<dbReference type="EMBL" id="QHHQ01000001">
    <property type="protein sequence ID" value="RAI03184.1"/>
    <property type="molecule type" value="Genomic_DNA"/>
</dbReference>
<organism evidence="7 8">
    <name type="scientific">Acuticoccus sediminis</name>
    <dbReference type="NCBI Taxonomy" id="2184697"/>
    <lineage>
        <taxon>Bacteria</taxon>
        <taxon>Pseudomonadati</taxon>
        <taxon>Pseudomonadota</taxon>
        <taxon>Alphaproteobacteria</taxon>
        <taxon>Hyphomicrobiales</taxon>
        <taxon>Amorphaceae</taxon>
        <taxon>Acuticoccus</taxon>
    </lineage>
</organism>
<dbReference type="OrthoDB" id="9777817at2"/>
<evidence type="ECO:0000256" key="2">
    <source>
        <dbReference type="ARBA" id="ARBA00005001"/>
    </source>
</evidence>
<dbReference type="InterPro" id="IPR014718">
    <property type="entry name" value="GH-type_carb-bd"/>
</dbReference>
<keyword evidence="8" id="KW-1185">Reference proteome</keyword>
<dbReference type="Pfam" id="PF04349">
    <property type="entry name" value="MdoG"/>
    <property type="match status" value="1"/>
</dbReference>
<dbReference type="GO" id="GO:0003824">
    <property type="term" value="F:catalytic activity"/>
    <property type="evidence" value="ECO:0007669"/>
    <property type="project" value="InterPro"/>
</dbReference>
<evidence type="ECO:0000256" key="5">
    <source>
        <dbReference type="ARBA" id="ARBA00022764"/>
    </source>
</evidence>
<dbReference type="Gene3D" id="2.60.40.10">
    <property type="entry name" value="Immunoglobulins"/>
    <property type="match status" value="1"/>
</dbReference>
<dbReference type="RefSeq" id="WP_111341646.1">
    <property type="nucleotide sequence ID" value="NZ_JAIWKD010000001.1"/>
</dbReference>
<evidence type="ECO:0000256" key="4">
    <source>
        <dbReference type="ARBA" id="ARBA00022729"/>
    </source>
</evidence>
<evidence type="ECO:0000256" key="1">
    <source>
        <dbReference type="ARBA" id="ARBA00004418"/>
    </source>
</evidence>
<dbReference type="GO" id="GO:0051274">
    <property type="term" value="P:beta-glucan biosynthetic process"/>
    <property type="evidence" value="ECO:0007669"/>
    <property type="project" value="TreeGrafter"/>
</dbReference>
<reference evidence="7 8" key="1">
    <citation type="submission" date="2018-05" db="EMBL/GenBank/DDBJ databases">
        <title>Acuticoccus sediminis sp. nov., isolated from deep-sea sediment of Indian Ocean.</title>
        <authorList>
            <person name="Liu X."/>
            <person name="Lai Q."/>
            <person name="Du Y."/>
            <person name="Sun F."/>
            <person name="Zhang X."/>
            <person name="Wang S."/>
            <person name="Shao Z."/>
        </authorList>
    </citation>
    <scope>NUCLEOTIDE SEQUENCE [LARGE SCALE GENOMIC DNA]</scope>
    <source>
        <strain evidence="7 8">PTG4-2</strain>
    </source>
</reference>
<dbReference type="Proteomes" id="UP000249590">
    <property type="component" value="Unassembled WGS sequence"/>
</dbReference>
<dbReference type="InterPro" id="IPR014438">
    <property type="entry name" value="Glucan_biosyn_MdoG/MdoD"/>
</dbReference>
<dbReference type="InterPro" id="IPR011013">
    <property type="entry name" value="Gal_mutarotase_sf_dom"/>
</dbReference>
<dbReference type="Gene3D" id="2.70.98.10">
    <property type="match status" value="1"/>
</dbReference>
<comment type="caution">
    <text evidence="7">The sequence shown here is derived from an EMBL/GenBank/DDBJ whole genome shotgun (WGS) entry which is preliminary data.</text>
</comment>
<dbReference type="PANTHER" id="PTHR30504:SF3">
    <property type="entry name" value="GLUCANS BIOSYNTHESIS PROTEIN D"/>
    <property type="match status" value="1"/>
</dbReference>
<evidence type="ECO:0000259" key="6">
    <source>
        <dbReference type="Pfam" id="PF04349"/>
    </source>
</evidence>
<dbReference type="SUPFAM" id="SSF74650">
    <property type="entry name" value="Galactose mutarotase-like"/>
    <property type="match status" value="1"/>
</dbReference>
<gene>
    <name evidence="7" type="ORF">DLJ53_01265</name>
</gene>
<dbReference type="GO" id="GO:0030288">
    <property type="term" value="C:outer membrane-bounded periplasmic space"/>
    <property type="evidence" value="ECO:0007669"/>
    <property type="project" value="TreeGrafter"/>
</dbReference>
<dbReference type="InterPro" id="IPR013783">
    <property type="entry name" value="Ig-like_fold"/>
</dbReference>
<comment type="subcellular location">
    <subcellularLocation>
        <location evidence="1">Periplasm</location>
    </subcellularLocation>
</comment>
<dbReference type="SUPFAM" id="SSF81296">
    <property type="entry name" value="E set domains"/>
    <property type="match status" value="1"/>
</dbReference>
<comment type="similarity">
    <text evidence="3">Belongs to the OpgD/OpgG family.</text>
</comment>
<dbReference type="PANTHER" id="PTHR30504">
    <property type="entry name" value="GLUCANS BIOSYNTHESIS PROTEIN"/>
    <property type="match status" value="1"/>
</dbReference>
<evidence type="ECO:0000256" key="3">
    <source>
        <dbReference type="ARBA" id="ARBA00009284"/>
    </source>
</evidence>
<dbReference type="GO" id="GO:0030246">
    <property type="term" value="F:carbohydrate binding"/>
    <property type="evidence" value="ECO:0007669"/>
    <property type="project" value="InterPro"/>
</dbReference>
<proteinExistence type="inferred from homology"/>
<comment type="pathway">
    <text evidence="2">Glycan metabolism; osmoregulated periplasmic glucan (OPG) biosynthesis.</text>
</comment>